<dbReference type="Proteomes" id="UP001345963">
    <property type="component" value="Unassembled WGS sequence"/>
</dbReference>
<dbReference type="EMBL" id="JAHUTI010040555">
    <property type="protein sequence ID" value="MED6245363.1"/>
    <property type="molecule type" value="Genomic_DNA"/>
</dbReference>
<comment type="caution">
    <text evidence="1">The sequence shown here is derived from an EMBL/GenBank/DDBJ whole genome shotgun (WGS) entry which is preliminary data.</text>
</comment>
<evidence type="ECO:0000313" key="2">
    <source>
        <dbReference type="Proteomes" id="UP001345963"/>
    </source>
</evidence>
<name>A0ABU7B524_9TELE</name>
<proteinExistence type="predicted"/>
<reference evidence="1 2" key="1">
    <citation type="submission" date="2021-07" db="EMBL/GenBank/DDBJ databases">
        <authorList>
            <person name="Palmer J.M."/>
        </authorList>
    </citation>
    <scope>NUCLEOTIDE SEQUENCE [LARGE SCALE GENOMIC DNA]</scope>
    <source>
        <strain evidence="1 2">AT_MEX2019</strain>
        <tissue evidence="1">Muscle</tissue>
    </source>
</reference>
<keyword evidence="2" id="KW-1185">Reference proteome</keyword>
<sequence length="99" mass="11618">MLFCSSDRSKGSRDEAFHRRSLFSLKVTAPATFRGRTLGRYKMHIVTLHVFINRFQPMMMMMMLLQEQKRLAGELLTHLLWSKTTGCDDKLALTEYWSD</sequence>
<organism evidence="1 2">
    <name type="scientific">Ataeniobius toweri</name>
    <dbReference type="NCBI Taxonomy" id="208326"/>
    <lineage>
        <taxon>Eukaryota</taxon>
        <taxon>Metazoa</taxon>
        <taxon>Chordata</taxon>
        <taxon>Craniata</taxon>
        <taxon>Vertebrata</taxon>
        <taxon>Euteleostomi</taxon>
        <taxon>Actinopterygii</taxon>
        <taxon>Neopterygii</taxon>
        <taxon>Teleostei</taxon>
        <taxon>Neoteleostei</taxon>
        <taxon>Acanthomorphata</taxon>
        <taxon>Ovalentaria</taxon>
        <taxon>Atherinomorphae</taxon>
        <taxon>Cyprinodontiformes</taxon>
        <taxon>Goodeidae</taxon>
        <taxon>Ataeniobius</taxon>
    </lineage>
</organism>
<protein>
    <submittedName>
        <fullName evidence="1">Uncharacterized protein</fullName>
    </submittedName>
</protein>
<evidence type="ECO:0000313" key="1">
    <source>
        <dbReference type="EMBL" id="MED6245363.1"/>
    </source>
</evidence>
<accession>A0ABU7B524</accession>
<gene>
    <name evidence="1" type="ORF">ATANTOWER_002146</name>
</gene>